<dbReference type="OrthoDB" id="10335500at2759"/>
<dbReference type="EMBL" id="CAJFCW020000002">
    <property type="protein sequence ID" value="CAG9090479.1"/>
    <property type="molecule type" value="Genomic_DNA"/>
</dbReference>
<name>A0A811K238_9BILA</name>
<organism evidence="1 2">
    <name type="scientific">Bursaphelenchus okinawaensis</name>
    <dbReference type="NCBI Taxonomy" id="465554"/>
    <lineage>
        <taxon>Eukaryota</taxon>
        <taxon>Metazoa</taxon>
        <taxon>Ecdysozoa</taxon>
        <taxon>Nematoda</taxon>
        <taxon>Chromadorea</taxon>
        <taxon>Rhabditida</taxon>
        <taxon>Tylenchina</taxon>
        <taxon>Tylenchomorpha</taxon>
        <taxon>Aphelenchoidea</taxon>
        <taxon>Aphelenchoididae</taxon>
        <taxon>Bursaphelenchus</taxon>
    </lineage>
</organism>
<keyword evidence="2" id="KW-1185">Reference proteome</keyword>
<dbReference type="AlphaFoldDB" id="A0A811K238"/>
<dbReference type="Proteomes" id="UP000783686">
    <property type="component" value="Unassembled WGS sequence"/>
</dbReference>
<evidence type="ECO:0000313" key="2">
    <source>
        <dbReference type="Proteomes" id="UP000614601"/>
    </source>
</evidence>
<dbReference type="Proteomes" id="UP000614601">
    <property type="component" value="Unassembled WGS sequence"/>
</dbReference>
<evidence type="ECO:0000313" key="1">
    <source>
        <dbReference type="EMBL" id="CAD5209971.1"/>
    </source>
</evidence>
<accession>A0A811K238</accession>
<comment type="caution">
    <text evidence="1">The sequence shown here is derived from an EMBL/GenBank/DDBJ whole genome shotgun (WGS) entry which is preliminary data.</text>
</comment>
<dbReference type="EMBL" id="CAJFDH010000002">
    <property type="protein sequence ID" value="CAD5209971.1"/>
    <property type="molecule type" value="Genomic_DNA"/>
</dbReference>
<reference evidence="1" key="1">
    <citation type="submission" date="2020-09" db="EMBL/GenBank/DDBJ databases">
        <authorList>
            <person name="Kikuchi T."/>
        </authorList>
    </citation>
    <scope>NUCLEOTIDE SEQUENCE</scope>
    <source>
        <strain evidence="1">SH1</strain>
    </source>
</reference>
<protein>
    <submittedName>
        <fullName evidence="1">Uncharacterized protein</fullName>
    </submittedName>
</protein>
<proteinExistence type="predicted"/>
<gene>
    <name evidence="1" type="ORF">BOKJ2_LOCUS2954</name>
</gene>
<sequence>MVSESFKLVGRDVWNQIIDLLLYDNPKTLESLVFASKYFAELLDPFYKDLCIKNKIYKLPNEYWAHAFYDAPRRVYNIGLVISKQLVFCLDTDKFALHFKNYVVVSSLDVGLDYYRYIKIEFDVGHMALIKNGTIISIWHQQRRISTVYIYDVESTNLLHKSAFKGKTTVSNGSGYNHQNGIIFNAYDQKEYQIYRENVDSFNCYYSTAENLQYFVLFHAKGVTVVNCLNEIVYERIERIGFYNSTNFFIIPNSGFMFNISEVKSTMTIYNAKNEEYSVIKMKEPYSIWVMLSDYSVANYSTGKVLYYDKEAKSWNEYPQKFKKFWDGPYTRSFNEHEDSNARNFGIYKEKWKSPKGLKVLTWHRDRPLFIVIDKMMRKNEHYFEYLIKKLERKIDVDQPSTSKRPAKRKIQE</sequence>